<name>A0A6J4ND00_9ACTN</name>
<dbReference type="EMBL" id="CADCUM010000077">
    <property type="protein sequence ID" value="CAA9382528.1"/>
    <property type="molecule type" value="Genomic_DNA"/>
</dbReference>
<feature type="compositionally biased region" description="Basic and acidic residues" evidence="1">
    <location>
        <begin position="271"/>
        <end position="282"/>
    </location>
</feature>
<reference evidence="2" key="1">
    <citation type="submission" date="2020-02" db="EMBL/GenBank/DDBJ databases">
        <authorList>
            <person name="Meier V. D."/>
        </authorList>
    </citation>
    <scope>NUCLEOTIDE SEQUENCE</scope>
    <source>
        <strain evidence="2">AVDCRST_MAG32</strain>
    </source>
</reference>
<sequence length="305" mass="33267">GSATPQASRRAGEQDTGGAPGAAPAAAVGLRRRVHPRPGLEPRCAGPDHGAGQLHLRPVDLGLGRGARHGGRRLGTDPLRVRPIPAAPPRRGAGPDPLQPPARGLLHDGADPHGRRVLLPDGPGPGRRHRGPTRSRRHRRGRRLPVVVGLQPRSRRARPRGRPGERGVRLRRVRLRHGRRRRDPDPRPAGRPDRPVQPLLARRHPQLRRPVLPDADGRHPGPHQPVPGDDHRRGDVRRQVLRALRPAPRPDAVHPRGRQPAGVRGLPGRAAGDRPDLRDPAAGRRQRHHADRAGREPEPGRKPGV</sequence>
<proteinExistence type="predicted"/>
<gene>
    <name evidence="2" type="ORF">AVDCRST_MAG32-1757</name>
</gene>
<feature type="compositionally biased region" description="Basic and acidic residues" evidence="1">
    <location>
        <begin position="228"/>
        <end position="238"/>
    </location>
</feature>
<feature type="compositionally biased region" description="Low complexity" evidence="1">
    <location>
        <begin position="81"/>
        <end position="96"/>
    </location>
</feature>
<protein>
    <submittedName>
        <fullName evidence="2">Cytochrome c oxidase polypeptide II</fullName>
        <ecNumber evidence="2">1.9.3.1</ecNumber>
    </submittedName>
</protein>
<keyword evidence="2" id="KW-0560">Oxidoreductase</keyword>
<feature type="compositionally biased region" description="Basic and acidic residues" evidence="1">
    <location>
        <begin position="105"/>
        <end position="114"/>
    </location>
</feature>
<feature type="compositionally biased region" description="Basic residues" evidence="1">
    <location>
        <begin position="169"/>
        <end position="181"/>
    </location>
</feature>
<organism evidence="2">
    <name type="scientific">uncultured Nocardioides sp</name>
    <dbReference type="NCBI Taxonomy" id="198441"/>
    <lineage>
        <taxon>Bacteria</taxon>
        <taxon>Bacillati</taxon>
        <taxon>Actinomycetota</taxon>
        <taxon>Actinomycetes</taxon>
        <taxon>Propionibacteriales</taxon>
        <taxon>Nocardioidaceae</taxon>
        <taxon>Nocardioides</taxon>
        <taxon>environmental samples</taxon>
    </lineage>
</organism>
<feature type="compositionally biased region" description="Basic and acidic residues" evidence="1">
    <location>
        <begin position="182"/>
        <end position="194"/>
    </location>
</feature>
<evidence type="ECO:0000256" key="1">
    <source>
        <dbReference type="SAM" id="MobiDB-lite"/>
    </source>
</evidence>
<feature type="compositionally biased region" description="Basic and acidic residues" evidence="1">
    <location>
        <begin position="291"/>
        <end position="305"/>
    </location>
</feature>
<feature type="region of interest" description="Disordered" evidence="1">
    <location>
        <begin position="1"/>
        <end position="305"/>
    </location>
</feature>
<accession>A0A6J4ND00</accession>
<feature type="compositionally biased region" description="Basic residues" evidence="1">
    <location>
        <begin position="126"/>
        <end position="143"/>
    </location>
</feature>
<feature type="non-terminal residue" evidence="2">
    <location>
        <position position="1"/>
    </location>
</feature>
<dbReference type="GO" id="GO:0016491">
    <property type="term" value="F:oxidoreductase activity"/>
    <property type="evidence" value="ECO:0007669"/>
    <property type="project" value="UniProtKB-KW"/>
</dbReference>
<feature type="non-terminal residue" evidence="2">
    <location>
        <position position="305"/>
    </location>
</feature>
<dbReference type="AlphaFoldDB" id="A0A6J4ND00"/>
<dbReference type="EC" id="1.9.3.1" evidence="2"/>
<evidence type="ECO:0000313" key="2">
    <source>
        <dbReference type="EMBL" id="CAA9382528.1"/>
    </source>
</evidence>